<name>A0A081PLX7_9SPHI</name>
<proteinExistence type="predicted"/>
<keyword evidence="2" id="KW-1185">Reference proteome</keyword>
<organism evidence="1 2">
    <name type="scientific">Pedobacter antarcticus 4BY</name>
    <dbReference type="NCBI Taxonomy" id="1358423"/>
    <lineage>
        <taxon>Bacteria</taxon>
        <taxon>Pseudomonadati</taxon>
        <taxon>Bacteroidota</taxon>
        <taxon>Sphingobacteriia</taxon>
        <taxon>Sphingobacteriales</taxon>
        <taxon>Sphingobacteriaceae</taxon>
        <taxon>Pedobacter</taxon>
    </lineage>
</organism>
<accession>A0A081PLX7</accession>
<reference evidence="1 2" key="1">
    <citation type="journal article" date="1992" name="Int. J. Syst. Bacteriol.">
        <title>Sphingobacterium antarcticus sp. nov. a Psychrotrophic Bacterium from the Soils of Schirmacher Oasis, Antarctica.</title>
        <authorList>
            <person name="Shivaji S."/>
            <person name="Ray M.K."/>
            <person name="Rao N.S."/>
            <person name="Saiserr L."/>
            <person name="Jagannadham M.V."/>
            <person name="Kumar G.S."/>
            <person name="Reddy G."/>
            <person name="Bhargava P.M."/>
        </authorList>
    </citation>
    <scope>NUCLEOTIDE SEQUENCE [LARGE SCALE GENOMIC DNA]</scope>
    <source>
        <strain evidence="1 2">4BY</strain>
    </source>
</reference>
<gene>
    <name evidence="1" type="ORF">N180_14475</name>
</gene>
<dbReference type="Proteomes" id="UP000028007">
    <property type="component" value="Unassembled WGS sequence"/>
</dbReference>
<evidence type="ECO:0000313" key="2">
    <source>
        <dbReference type="Proteomes" id="UP000028007"/>
    </source>
</evidence>
<sequence>MPYYDMAESLREEKYLHQLITDLEKNRMDDTEYINETLLSDEIERIKKAGTRHILIFGKHAEIYISVQTRLILHLDIRLIDHLRTLKARYSVAYQQKDLILQCELLHDELLRLVCFYEQLIDTMIK</sequence>
<dbReference type="EMBL" id="JNFF01000006">
    <property type="protein sequence ID" value="KEQ31700.1"/>
    <property type="molecule type" value="Genomic_DNA"/>
</dbReference>
<protein>
    <submittedName>
        <fullName evidence="1">Uncharacterized protein</fullName>
    </submittedName>
</protein>
<dbReference type="AlphaFoldDB" id="A0A081PLX7"/>
<evidence type="ECO:0000313" key="1">
    <source>
        <dbReference type="EMBL" id="KEQ31700.1"/>
    </source>
</evidence>
<comment type="caution">
    <text evidence="1">The sequence shown here is derived from an EMBL/GenBank/DDBJ whole genome shotgun (WGS) entry which is preliminary data.</text>
</comment>